<dbReference type="EMBL" id="JBAMMX010000006">
    <property type="protein sequence ID" value="KAK6937362.1"/>
    <property type="molecule type" value="Genomic_DNA"/>
</dbReference>
<dbReference type="InterPro" id="IPR016142">
    <property type="entry name" value="Citrate_synth-like_lrg_a-sub"/>
</dbReference>
<proteinExistence type="predicted"/>
<gene>
    <name evidence="2" type="ORF">RJ641_030870</name>
</gene>
<dbReference type="InterPro" id="IPR002020">
    <property type="entry name" value="Citrate_synthase"/>
</dbReference>
<dbReference type="Pfam" id="PF00285">
    <property type="entry name" value="Citrate_synt"/>
    <property type="match status" value="1"/>
</dbReference>
<reference evidence="2 3" key="1">
    <citation type="submission" date="2023-12" db="EMBL/GenBank/DDBJ databases">
        <title>A high-quality genome assembly for Dillenia turbinata (Dilleniales).</title>
        <authorList>
            <person name="Chanderbali A."/>
        </authorList>
    </citation>
    <scope>NUCLEOTIDE SEQUENCE [LARGE SCALE GENOMIC DNA]</scope>
    <source>
        <strain evidence="2">LSX21</strain>
        <tissue evidence="2">Leaf</tissue>
    </source>
</reference>
<accession>A0AAN8W1I7</accession>
<dbReference type="InterPro" id="IPR036969">
    <property type="entry name" value="Citrate_synthase_sf"/>
</dbReference>
<dbReference type="GO" id="GO:0046912">
    <property type="term" value="F:acyltransferase activity, acyl groups converted into alkyl on transfer"/>
    <property type="evidence" value="ECO:0007669"/>
    <property type="project" value="InterPro"/>
</dbReference>
<evidence type="ECO:0000313" key="3">
    <source>
        <dbReference type="Proteomes" id="UP001370490"/>
    </source>
</evidence>
<organism evidence="2 3">
    <name type="scientific">Dillenia turbinata</name>
    <dbReference type="NCBI Taxonomy" id="194707"/>
    <lineage>
        <taxon>Eukaryota</taxon>
        <taxon>Viridiplantae</taxon>
        <taxon>Streptophyta</taxon>
        <taxon>Embryophyta</taxon>
        <taxon>Tracheophyta</taxon>
        <taxon>Spermatophyta</taxon>
        <taxon>Magnoliopsida</taxon>
        <taxon>eudicotyledons</taxon>
        <taxon>Gunneridae</taxon>
        <taxon>Pentapetalae</taxon>
        <taxon>Dilleniales</taxon>
        <taxon>Dilleniaceae</taxon>
        <taxon>Dillenia</taxon>
    </lineage>
</organism>
<dbReference type="Proteomes" id="UP001370490">
    <property type="component" value="Unassembled WGS sequence"/>
</dbReference>
<protein>
    <submittedName>
        <fullName evidence="2">Citrate synthase</fullName>
    </submittedName>
</protein>
<dbReference type="AlphaFoldDB" id="A0AAN8W1I7"/>
<dbReference type="Gene3D" id="1.10.580.10">
    <property type="entry name" value="Citrate Synthase, domain 1"/>
    <property type="match status" value="1"/>
</dbReference>
<feature type="compositionally biased region" description="Basic and acidic residues" evidence="1">
    <location>
        <begin position="138"/>
        <end position="148"/>
    </location>
</feature>
<feature type="compositionally biased region" description="Low complexity" evidence="1">
    <location>
        <begin position="114"/>
        <end position="123"/>
    </location>
</feature>
<feature type="region of interest" description="Disordered" evidence="1">
    <location>
        <begin position="114"/>
        <end position="148"/>
    </location>
</feature>
<keyword evidence="3" id="KW-1185">Reference proteome</keyword>
<evidence type="ECO:0000313" key="2">
    <source>
        <dbReference type="EMBL" id="KAK6937362.1"/>
    </source>
</evidence>
<dbReference type="SUPFAM" id="SSF48256">
    <property type="entry name" value="Citrate synthase"/>
    <property type="match status" value="1"/>
</dbReference>
<name>A0AAN8W1I7_9MAGN</name>
<evidence type="ECO:0000256" key="1">
    <source>
        <dbReference type="SAM" id="MobiDB-lite"/>
    </source>
</evidence>
<comment type="caution">
    <text evidence="2">The sequence shown here is derived from an EMBL/GenBank/DDBJ whole genome shotgun (WGS) entry which is preliminary data.</text>
</comment>
<sequence length="148" mass="16581">MESIGRLSILCTDGDVVILIYRGYPIEELAVKSSLLEVAYLLSKSYQQLEDVEAMGYLPNSSQFCFAIPLVVGYLSPSSDDPDMKIMGPQQNLYENSLCRTVILSGNKLKKSTTETSTLSLHTPNSLQRQRPAFRRPRTVDSHHGRRS</sequence>